<evidence type="ECO:0000313" key="1">
    <source>
        <dbReference type="EMBL" id="DAD88120.1"/>
    </source>
</evidence>
<organism evidence="1">
    <name type="scientific">Siphoviridae sp. ctpbb7</name>
    <dbReference type="NCBI Taxonomy" id="2826465"/>
    <lineage>
        <taxon>Viruses</taxon>
        <taxon>Duplodnaviria</taxon>
        <taxon>Heunggongvirae</taxon>
        <taxon>Uroviricota</taxon>
        <taxon>Caudoviricetes</taxon>
    </lineage>
</organism>
<dbReference type="EMBL" id="BK015035">
    <property type="protein sequence ID" value="DAD88120.1"/>
    <property type="molecule type" value="Genomic_DNA"/>
</dbReference>
<keyword evidence="1" id="KW-0378">Hydrolase</keyword>
<accession>A0A8S5N0W9</accession>
<keyword evidence="1" id="KW-0255">Endonuclease</keyword>
<sequence length="133" mass="16187">MMKADELKKWIEELIDKDELWRFYKSKEWRTLKDKILKENHYECAECKKRGVITRYDVDDEGNKHLLSTVHHVQFVRKHPALALSRTYTYAGKTYQNLIPVCKSCHNKLHPEKWKKNGYKHNDVEHFVNEERW</sequence>
<dbReference type="Gene3D" id="1.10.30.50">
    <property type="match status" value="1"/>
</dbReference>
<reference evidence="1" key="1">
    <citation type="journal article" date="2021" name="Proc. Natl. Acad. Sci. U.S.A.">
        <title>A Catalog of Tens of Thousands of Viruses from Human Metagenomes Reveals Hidden Associations with Chronic Diseases.</title>
        <authorList>
            <person name="Tisza M.J."/>
            <person name="Buck C.B."/>
        </authorList>
    </citation>
    <scope>NUCLEOTIDE SEQUENCE</scope>
    <source>
        <strain evidence="1">Ctpbb7</strain>
    </source>
</reference>
<dbReference type="GO" id="GO:0004519">
    <property type="term" value="F:endonuclease activity"/>
    <property type="evidence" value="ECO:0007669"/>
    <property type="project" value="UniProtKB-KW"/>
</dbReference>
<proteinExistence type="predicted"/>
<keyword evidence="1" id="KW-0540">Nuclease</keyword>
<name>A0A8S5N0W9_9CAUD</name>
<protein>
    <submittedName>
        <fullName evidence="1">HNH endonuclease bacteriophage, HNH Endonuclease, DNA.52A</fullName>
    </submittedName>
</protein>